<accession>A0ABV8VZY8</accession>
<evidence type="ECO:0000313" key="2">
    <source>
        <dbReference type="Proteomes" id="UP001595880"/>
    </source>
</evidence>
<protein>
    <submittedName>
        <fullName evidence="1">Uncharacterized protein</fullName>
    </submittedName>
</protein>
<comment type="caution">
    <text evidence="1">The sequence shown here is derived from an EMBL/GenBank/DDBJ whole genome shotgun (WGS) entry which is preliminary data.</text>
</comment>
<proteinExistence type="predicted"/>
<organism evidence="1 2">
    <name type="scientific">Gracilibacillus marinus</name>
    <dbReference type="NCBI Taxonomy" id="630535"/>
    <lineage>
        <taxon>Bacteria</taxon>
        <taxon>Bacillati</taxon>
        <taxon>Bacillota</taxon>
        <taxon>Bacilli</taxon>
        <taxon>Bacillales</taxon>
        <taxon>Bacillaceae</taxon>
        <taxon>Gracilibacillus</taxon>
    </lineage>
</organism>
<keyword evidence="2" id="KW-1185">Reference proteome</keyword>
<evidence type="ECO:0000313" key="1">
    <source>
        <dbReference type="EMBL" id="MFC4389284.1"/>
    </source>
</evidence>
<name>A0ABV8VZY8_9BACI</name>
<dbReference type="EMBL" id="JBHSDV010000007">
    <property type="protein sequence ID" value="MFC4389284.1"/>
    <property type="molecule type" value="Genomic_DNA"/>
</dbReference>
<dbReference type="RefSeq" id="WP_390200887.1">
    <property type="nucleotide sequence ID" value="NZ_JBHSDV010000007.1"/>
</dbReference>
<sequence>MLGLLINDKEQLELQYVIKRELEELLFDLEDQRIDTLVKQSMRERYKLLFRLYTRVASEEEVKKYIPQQVKSE</sequence>
<dbReference type="Proteomes" id="UP001595880">
    <property type="component" value="Unassembled WGS sequence"/>
</dbReference>
<reference evidence="2" key="1">
    <citation type="journal article" date="2019" name="Int. J. Syst. Evol. Microbiol.">
        <title>The Global Catalogue of Microorganisms (GCM) 10K type strain sequencing project: providing services to taxonomists for standard genome sequencing and annotation.</title>
        <authorList>
            <consortium name="The Broad Institute Genomics Platform"/>
            <consortium name="The Broad Institute Genome Sequencing Center for Infectious Disease"/>
            <person name="Wu L."/>
            <person name="Ma J."/>
        </authorList>
    </citation>
    <scope>NUCLEOTIDE SEQUENCE [LARGE SCALE GENOMIC DNA]</scope>
    <source>
        <strain evidence="2">KACC 14058</strain>
    </source>
</reference>
<gene>
    <name evidence="1" type="ORF">ACFOZ1_16010</name>
</gene>